<dbReference type="PANTHER" id="PTHR46276">
    <property type="entry name" value="E3 UBIQUITIN-PROTEIN LIGASE UBR5"/>
    <property type="match status" value="1"/>
</dbReference>
<name>A0A8S4QQX9_9NEOP</name>
<dbReference type="GO" id="GO:0005737">
    <property type="term" value="C:cytoplasm"/>
    <property type="evidence" value="ECO:0007669"/>
    <property type="project" value="TreeGrafter"/>
</dbReference>
<dbReference type="Proteomes" id="UP000838756">
    <property type="component" value="Unassembled WGS sequence"/>
</dbReference>
<evidence type="ECO:0000313" key="2">
    <source>
        <dbReference type="EMBL" id="CAH2216563.1"/>
    </source>
</evidence>
<evidence type="ECO:0000256" key="1">
    <source>
        <dbReference type="SAM" id="MobiDB-lite"/>
    </source>
</evidence>
<accession>A0A8S4QQX9</accession>
<keyword evidence="3" id="KW-1185">Reference proteome</keyword>
<dbReference type="GO" id="GO:0000209">
    <property type="term" value="P:protein polyubiquitination"/>
    <property type="evidence" value="ECO:0007669"/>
    <property type="project" value="TreeGrafter"/>
</dbReference>
<proteinExistence type="predicted"/>
<reference evidence="2" key="1">
    <citation type="submission" date="2022-03" db="EMBL/GenBank/DDBJ databases">
        <authorList>
            <person name="Lindestad O."/>
        </authorList>
    </citation>
    <scope>NUCLEOTIDE SEQUENCE</scope>
</reference>
<dbReference type="OrthoDB" id="298098at2759"/>
<feature type="non-terminal residue" evidence="2">
    <location>
        <position position="1"/>
    </location>
</feature>
<evidence type="ECO:0000313" key="3">
    <source>
        <dbReference type="Proteomes" id="UP000838756"/>
    </source>
</evidence>
<dbReference type="PANTHER" id="PTHR46276:SF1">
    <property type="entry name" value="E3 UBIQUITIN-PROTEIN LIGASE UBR5"/>
    <property type="match status" value="1"/>
</dbReference>
<dbReference type="GO" id="GO:0090263">
    <property type="term" value="P:positive regulation of canonical Wnt signaling pathway"/>
    <property type="evidence" value="ECO:0007669"/>
    <property type="project" value="TreeGrafter"/>
</dbReference>
<dbReference type="EMBL" id="CAKXAJ010015816">
    <property type="protein sequence ID" value="CAH2216563.1"/>
    <property type="molecule type" value="Genomic_DNA"/>
</dbReference>
<dbReference type="GO" id="GO:0034450">
    <property type="term" value="F:ubiquitin-ubiquitin ligase activity"/>
    <property type="evidence" value="ECO:0007669"/>
    <property type="project" value="TreeGrafter"/>
</dbReference>
<gene>
    <name evidence="2" type="primary">jg22629</name>
    <name evidence="2" type="ORF">PAEG_LOCUS4553</name>
</gene>
<sequence length="124" mass="13717">SRETSRGTSSGTGGVRLTGGSSLVFIDPASLRRSTTAAAAGAHDPNSTSTTASFLARAFGIVIRQIADLLWEYERVTIPLPRMLPLAYREALRLQCYLERQLKQTWDWLVTVMDATEAQLRYVI</sequence>
<organism evidence="2 3">
    <name type="scientific">Pararge aegeria aegeria</name>
    <dbReference type="NCBI Taxonomy" id="348720"/>
    <lineage>
        <taxon>Eukaryota</taxon>
        <taxon>Metazoa</taxon>
        <taxon>Ecdysozoa</taxon>
        <taxon>Arthropoda</taxon>
        <taxon>Hexapoda</taxon>
        <taxon>Insecta</taxon>
        <taxon>Pterygota</taxon>
        <taxon>Neoptera</taxon>
        <taxon>Endopterygota</taxon>
        <taxon>Lepidoptera</taxon>
        <taxon>Glossata</taxon>
        <taxon>Ditrysia</taxon>
        <taxon>Papilionoidea</taxon>
        <taxon>Nymphalidae</taxon>
        <taxon>Satyrinae</taxon>
        <taxon>Satyrini</taxon>
        <taxon>Parargina</taxon>
        <taxon>Pararge</taxon>
    </lineage>
</organism>
<comment type="caution">
    <text evidence="2">The sequence shown here is derived from an EMBL/GenBank/DDBJ whole genome shotgun (WGS) entry which is preliminary data.</text>
</comment>
<protein>
    <submittedName>
        <fullName evidence="2">Jg22629 protein</fullName>
    </submittedName>
</protein>
<dbReference type="GO" id="GO:0005634">
    <property type="term" value="C:nucleus"/>
    <property type="evidence" value="ECO:0007669"/>
    <property type="project" value="TreeGrafter"/>
</dbReference>
<dbReference type="AlphaFoldDB" id="A0A8S4QQX9"/>
<feature type="region of interest" description="Disordered" evidence="1">
    <location>
        <begin position="1"/>
        <end position="20"/>
    </location>
</feature>